<sequence>MLSRLPCSILPHQKERIMHTSSSSDYDDDDDDMLSLLSPSIHRYAFEHFSFRDMDVARSSVLDFDADVHRMTDRFGVLGTAALLSWKPALVHIVMAHSAYYGHMETLRWVHMTYALPLHAGLLVLSCYNGQLDTVSYLYALGCPPPADLDAAAAAGHLDILEYFFQQTNTVPVTHVGMTNAARNGHVDVVTFLHEHYVNMAPEALLDAAANGHTKVVKFILENYHEEGLDTQAMMQAVRHGRLGVIRFLGLEYIRTHGGFSTSTT</sequence>
<dbReference type="PANTHER" id="PTHR46586:SF3">
    <property type="entry name" value="ANKYRIN REPEAT-CONTAINING PROTEIN"/>
    <property type="match status" value="1"/>
</dbReference>
<gene>
    <name evidence="2" type="primary">Aste57867_628</name>
    <name evidence="1" type="ORF">As57867_000627</name>
    <name evidence="2" type="ORF">ASTE57867_628</name>
</gene>
<evidence type="ECO:0000313" key="3">
    <source>
        <dbReference type="Proteomes" id="UP000332933"/>
    </source>
</evidence>
<dbReference type="OrthoDB" id="67277at2759"/>
<accession>A0A485K844</accession>
<proteinExistence type="predicted"/>
<dbReference type="AlphaFoldDB" id="A0A485K844"/>
<evidence type="ECO:0000313" key="1">
    <source>
        <dbReference type="EMBL" id="KAF0720020.1"/>
    </source>
</evidence>
<organism evidence="2 3">
    <name type="scientific">Aphanomyces stellatus</name>
    <dbReference type="NCBI Taxonomy" id="120398"/>
    <lineage>
        <taxon>Eukaryota</taxon>
        <taxon>Sar</taxon>
        <taxon>Stramenopiles</taxon>
        <taxon>Oomycota</taxon>
        <taxon>Saprolegniomycetes</taxon>
        <taxon>Saprolegniales</taxon>
        <taxon>Verrucalvaceae</taxon>
        <taxon>Aphanomyces</taxon>
    </lineage>
</organism>
<dbReference type="EMBL" id="VJMH01000036">
    <property type="protein sequence ID" value="KAF0720020.1"/>
    <property type="molecule type" value="Genomic_DNA"/>
</dbReference>
<evidence type="ECO:0000313" key="2">
    <source>
        <dbReference type="EMBL" id="VFT77853.1"/>
    </source>
</evidence>
<dbReference type="Pfam" id="PF12796">
    <property type="entry name" value="Ank_2"/>
    <property type="match status" value="1"/>
</dbReference>
<dbReference type="EMBL" id="CAADRA010000036">
    <property type="protein sequence ID" value="VFT77853.1"/>
    <property type="molecule type" value="Genomic_DNA"/>
</dbReference>
<dbReference type="InterPro" id="IPR036770">
    <property type="entry name" value="Ankyrin_rpt-contain_sf"/>
</dbReference>
<dbReference type="InterPro" id="IPR052050">
    <property type="entry name" value="SecEffector_AnkRepeat"/>
</dbReference>
<reference evidence="1" key="2">
    <citation type="submission" date="2019-06" db="EMBL/GenBank/DDBJ databases">
        <title>Genomics analysis of Aphanomyces spp. identifies a new class of oomycete effector associated with host adaptation.</title>
        <authorList>
            <person name="Gaulin E."/>
        </authorList>
    </citation>
    <scope>NUCLEOTIDE SEQUENCE</scope>
    <source>
        <strain evidence="1">CBS 578.67</strain>
    </source>
</reference>
<keyword evidence="3" id="KW-1185">Reference proteome</keyword>
<dbReference type="Gene3D" id="1.25.40.20">
    <property type="entry name" value="Ankyrin repeat-containing domain"/>
    <property type="match status" value="1"/>
</dbReference>
<name>A0A485K844_9STRA</name>
<dbReference type="InterPro" id="IPR002110">
    <property type="entry name" value="Ankyrin_rpt"/>
</dbReference>
<dbReference type="SUPFAM" id="SSF48403">
    <property type="entry name" value="Ankyrin repeat"/>
    <property type="match status" value="1"/>
</dbReference>
<reference evidence="2 3" key="1">
    <citation type="submission" date="2019-03" db="EMBL/GenBank/DDBJ databases">
        <authorList>
            <person name="Gaulin E."/>
            <person name="Dumas B."/>
        </authorList>
    </citation>
    <scope>NUCLEOTIDE SEQUENCE [LARGE SCALE GENOMIC DNA]</scope>
    <source>
        <strain evidence="2">CBS 568.67</strain>
    </source>
</reference>
<dbReference type="PANTHER" id="PTHR46586">
    <property type="entry name" value="ANKYRIN REPEAT-CONTAINING PROTEIN"/>
    <property type="match status" value="1"/>
</dbReference>
<dbReference type="Proteomes" id="UP000332933">
    <property type="component" value="Unassembled WGS sequence"/>
</dbReference>
<protein>
    <submittedName>
        <fullName evidence="2">Aste57867_628 protein</fullName>
    </submittedName>
</protein>